<evidence type="ECO:0000313" key="2">
    <source>
        <dbReference type="EMBL" id="EQB30235.1"/>
    </source>
</evidence>
<dbReference type="InterPro" id="IPR029063">
    <property type="entry name" value="SAM-dependent_MTases_sf"/>
</dbReference>
<sequence>MSVTAGAAAGGHGGLMDGVYRYQRHIYDLTRKYYLLGRDGLIADLAPPPGGTVLEIGCGTGRNLIAAGNAWPGARLYGVDISEAMLETARASVAKAGMTGRVVLAQGDACDFDPQALFGHSTFDRVFISYALSMIPAWEAALRQAARCVSPGGRLEVVDFGQQEGLPAIWKRALFGWLGQFHVSPRRNMNAAVEAVARDWGGRCENRSLYRGYTVRSTLILSDTPRIAAT</sequence>
<protein>
    <recommendedName>
        <fullName evidence="1">Methyltransferase domain-containing protein</fullName>
    </recommendedName>
</protein>
<dbReference type="PANTHER" id="PTHR43591">
    <property type="entry name" value="METHYLTRANSFERASE"/>
    <property type="match status" value="1"/>
</dbReference>
<dbReference type="PANTHER" id="PTHR43591:SF24">
    <property type="entry name" value="2-METHOXY-6-POLYPRENYL-1,4-BENZOQUINOL METHYLASE, MITOCHONDRIAL"/>
    <property type="match status" value="1"/>
</dbReference>
<dbReference type="STRING" id="1346791.M529_20415"/>
<comment type="caution">
    <text evidence="2">The sequence shown here is derived from an EMBL/GenBank/DDBJ whole genome shotgun (WGS) entry which is preliminary data.</text>
</comment>
<feature type="domain" description="Methyltransferase" evidence="1">
    <location>
        <begin position="53"/>
        <end position="153"/>
    </location>
</feature>
<proteinExistence type="predicted"/>
<dbReference type="CDD" id="cd02440">
    <property type="entry name" value="AdoMet_MTases"/>
    <property type="match status" value="1"/>
</dbReference>
<organism evidence="2 3">
    <name type="scientific">Sphingobium ummariense RL-3</name>
    <dbReference type="NCBI Taxonomy" id="1346791"/>
    <lineage>
        <taxon>Bacteria</taxon>
        <taxon>Pseudomonadati</taxon>
        <taxon>Pseudomonadota</taxon>
        <taxon>Alphaproteobacteria</taxon>
        <taxon>Sphingomonadales</taxon>
        <taxon>Sphingomonadaceae</taxon>
        <taxon>Sphingobium</taxon>
    </lineage>
</organism>
<dbReference type="Proteomes" id="UP000015523">
    <property type="component" value="Unassembled WGS sequence"/>
</dbReference>
<dbReference type="InterPro" id="IPR041698">
    <property type="entry name" value="Methyltransf_25"/>
</dbReference>
<name>T0IN48_9SPHN</name>
<gene>
    <name evidence="2" type="ORF">M529_20415</name>
</gene>
<dbReference type="PATRIC" id="fig|1346791.3.peg.3946"/>
<dbReference type="Pfam" id="PF13649">
    <property type="entry name" value="Methyltransf_25"/>
    <property type="match status" value="1"/>
</dbReference>
<dbReference type="SUPFAM" id="SSF53335">
    <property type="entry name" value="S-adenosyl-L-methionine-dependent methyltransferases"/>
    <property type="match status" value="1"/>
</dbReference>
<accession>T0IN48</accession>
<dbReference type="EMBL" id="AUWY01000123">
    <property type="protein sequence ID" value="EQB30235.1"/>
    <property type="molecule type" value="Genomic_DNA"/>
</dbReference>
<dbReference type="AlphaFoldDB" id="T0IN48"/>
<dbReference type="GO" id="GO:0008168">
    <property type="term" value="F:methyltransferase activity"/>
    <property type="evidence" value="ECO:0007669"/>
    <property type="project" value="TreeGrafter"/>
</dbReference>
<keyword evidence="3" id="KW-1185">Reference proteome</keyword>
<reference evidence="2 3" key="1">
    <citation type="journal article" date="2013" name="Genome Announc.">
        <title>Draft Genome Sequence of Sphingobium ummariense Strain RL-3, a Hexachlorocyclohexane-Degrading Bacterium.</title>
        <authorList>
            <person name="Kohli P."/>
            <person name="Dua A."/>
            <person name="Sangwan N."/>
            <person name="Oldach P."/>
            <person name="Khurana J.P."/>
            <person name="Lal R."/>
        </authorList>
    </citation>
    <scope>NUCLEOTIDE SEQUENCE [LARGE SCALE GENOMIC DNA]</scope>
    <source>
        <strain evidence="2 3">RL-3</strain>
    </source>
</reference>
<dbReference type="eggNOG" id="COG2226">
    <property type="taxonomic scope" value="Bacteria"/>
</dbReference>
<dbReference type="Gene3D" id="3.40.50.150">
    <property type="entry name" value="Vaccinia Virus protein VP39"/>
    <property type="match status" value="1"/>
</dbReference>
<evidence type="ECO:0000259" key="1">
    <source>
        <dbReference type="Pfam" id="PF13649"/>
    </source>
</evidence>
<evidence type="ECO:0000313" key="3">
    <source>
        <dbReference type="Proteomes" id="UP000015523"/>
    </source>
</evidence>